<gene>
    <name evidence="6" type="ORF">ESZ00_12215</name>
</gene>
<evidence type="ECO:0000313" key="7">
    <source>
        <dbReference type="Proteomes" id="UP000290253"/>
    </source>
</evidence>
<dbReference type="AlphaFoldDB" id="A0A4Q1SF66"/>
<evidence type="ECO:0000256" key="3">
    <source>
        <dbReference type="ARBA" id="ARBA00023163"/>
    </source>
</evidence>
<dbReference type="InterPro" id="IPR050707">
    <property type="entry name" value="HTH_MetabolicPath_Reg"/>
</dbReference>
<reference evidence="6 7" key="1">
    <citation type="journal article" date="2016" name="Int. J. Syst. Evol. Microbiol.">
        <title>Acidipila dinghuensis sp. nov., an acidobacterium isolated from forest soil.</title>
        <authorList>
            <person name="Jiang Y.W."/>
            <person name="Wang J."/>
            <person name="Chen M.H."/>
            <person name="Lv Y.Y."/>
            <person name="Qiu L.H."/>
        </authorList>
    </citation>
    <scope>NUCLEOTIDE SEQUENCE [LARGE SCALE GENOMIC DNA]</scope>
    <source>
        <strain evidence="6 7">DHOF10</strain>
    </source>
</reference>
<evidence type="ECO:0000259" key="4">
    <source>
        <dbReference type="PROSITE" id="PS51077"/>
    </source>
</evidence>
<dbReference type="Pfam" id="PF01614">
    <property type="entry name" value="IclR_C"/>
    <property type="match status" value="1"/>
</dbReference>
<feature type="domain" description="IclR-ED" evidence="5">
    <location>
        <begin position="80"/>
        <end position="259"/>
    </location>
</feature>
<keyword evidence="3" id="KW-0804">Transcription</keyword>
<dbReference type="InterPro" id="IPR029016">
    <property type="entry name" value="GAF-like_dom_sf"/>
</dbReference>
<dbReference type="Pfam" id="PF09339">
    <property type="entry name" value="HTH_IclR"/>
    <property type="match status" value="1"/>
</dbReference>
<evidence type="ECO:0000313" key="6">
    <source>
        <dbReference type="EMBL" id="RXS95753.1"/>
    </source>
</evidence>
<evidence type="ECO:0000256" key="1">
    <source>
        <dbReference type="ARBA" id="ARBA00023015"/>
    </source>
</evidence>
<protein>
    <submittedName>
        <fullName evidence="6">IclR family transcriptional regulator</fullName>
    </submittedName>
</protein>
<dbReference type="InterPro" id="IPR036388">
    <property type="entry name" value="WH-like_DNA-bd_sf"/>
</dbReference>
<dbReference type="GO" id="GO:0045892">
    <property type="term" value="P:negative regulation of DNA-templated transcription"/>
    <property type="evidence" value="ECO:0007669"/>
    <property type="project" value="TreeGrafter"/>
</dbReference>
<organism evidence="6 7">
    <name type="scientific">Silvibacterium dinghuense</name>
    <dbReference type="NCBI Taxonomy" id="1560006"/>
    <lineage>
        <taxon>Bacteria</taxon>
        <taxon>Pseudomonadati</taxon>
        <taxon>Acidobacteriota</taxon>
        <taxon>Terriglobia</taxon>
        <taxon>Terriglobales</taxon>
        <taxon>Acidobacteriaceae</taxon>
        <taxon>Silvibacterium</taxon>
    </lineage>
</organism>
<dbReference type="PANTHER" id="PTHR30136">
    <property type="entry name" value="HELIX-TURN-HELIX TRANSCRIPTIONAL REGULATOR, ICLR FAMILY"/>
    <property type="match status" value="1"/>
</dbReference>
<dbReference type="GO" id="GO:0003677">
    <property type="term" value="F:DNA binding"/>
    <property type="evidence" value="ECO:0007669"/>
    <property type="project" value="UniProtKB-KW"/>
</dbReference>
<name>A0A4Q1SF66_9BACT</name>
<keyword evidence="1" id="KW-0805">Transcription regulation</keyword>
<dbReference type="SUPFAM" id="SSF46785">
    <property type="entry name" value="Winged helix' DNA-binding domain"/>
    <property type="match status" value="1"/>
</dbReference>
<evidence type="ECO:0000259" key="5">
    <source>
        <dbReference type="PROSITE" id="PS51078"/>
    </source>
</evidence>
<dbReference type="Gene3D" id="3.30.450.40">
    <property type="match status" value="1"/>
</dbReference>
<dbReference type="OrthoDB" id="9791752at2"/>
<sequence>MKVATKSKAQAAARYTTPALEKGLDILELFASTSEELTKREVARRLGRSVSEIFRMLVCLEQRGYLAQTPDEDRLRLTLKLFRLAQEHPPVRRLTEKALPVMHELAHHTNQSCHLGVLDSYEVIIVAQVDAPTSTGFYVKAGSHVDLMEAATGHVILSHQRPEMRRRAIDAWKHASNSPLPDDLDAHLQRIRRRGYEERPSYQVAGVTNVSYPILDAQGYAIAALTVPFLKRVHDATTVRDVRTHLEEAARQLSKEIGGL</sequence>
<dbReference type="PROSITE" id="PS51078">
    <property type="entry name" value="ICLR_ED"/>
    <property type="match status" value="1"/>
</dbReference>
<dbReference type="Gene3D" id="1.10.10.10">
    <property type="entry name" value="Winged helix-like DNA-binding domain superfamily/Winged helix DNA-binding domain"/>
    <property type="match status" value="1"/>
</dbReference>
<dbReference type="Proteomes" id="UP000290253">
    <property type="component" value="Unassembled WGS sequence"/>
</dbReference>
<dbReference type="InterPro" id="IPR014757">
    <property type="entry name" value="Tscrpt_reg_IclR_C"/>
</dbReference>
<dbReference type="InterPro" id="IPR036390">
    <property type="entry name" value="WH_DNA-bd_sf"/>
</dbReference>
<proteinExistence type="predicted"/>
<feature type="domain" description="HTH iclR-type" evidence="4">
    <location>
        <begin position="17"/>
        <end position="79"/>
    </location>
</feature>
<dbReference type="PROSITE" id="PS51077">
    <property type="entry name" value="HTH_ICLR"/>
    <property type="match status" value="1"/>
</dbReference>
<evidence type="ECO:0000256" key="2">
    <source>
        <dbReference type="ARBA" id="ARBA00023125"/>
    </source>
</evidence>
<dbReference type="InterPro" id="IPR005471">
    <property type="entry name" value="Tscrpt_reg_IclR_N"/>
</dbReference>
<dbReference type="PANTHER" id="PTHR30136:SF7">
    <property type="entry name" value="HTH-TYPE TRANSCRIPTIONAL REGULATOR KDGR-RELATED"/>
    <property type="match status" value="1"/>
</dbReference>
<dbReference type="SMART" id="SM00346">
    <property type="entry name" value="HTH_ICLR"/>
    <property type="match status" value="1"/>
</dbReference>
<dbReference type="SUPFAM" id="SSF55781">
    <property type="entry name" value="GAF domain-like"/>
    <property type="match status" value="1"/>
</dbReference>
<keyword evidence="7" id="KW-1185">Reference proteome</keyword>
<accession>A0A4Q1SF66</accession>
<dbReference type="EMBL" id="SDMK01000002">
    <property type="protein sequence ID" value="RXS95753.1"/>
    <property type="molecule type" value="Genomic_DNA"/>
</dbReference>
<dbReference type="GO" id="GO:0003700">
    <property type="term" value="F:DNA-binding transcription factor activity"/>
    <property type="evidence" value="ECO:0007669"/>
    <property type="project" value="TreeGrafter"/>
</dbReference>
<comment type="caution">
    <text evidence="6">The sequence shown here is derived from an EMBL/GenBank/DDBJ whole genome shotgun (WGS) entry which is preliminary data.</text>
</comment>
<keyword evidence="2" id="KW-0238">DNA-binding</keyword>